<dbReference type="InterPro" id="IPR018607">
    <property type="entry name" value="Ctf8"/>
</dbReference>
<evidence type="ECO:0000313" key="9">
    <source>
        <dbReference type="Proteomes" id="UP001324427"/>
    </source>
</evidence>
<dbReference type="PANTHER" id="PTHR28605:SF1">
    <property type="entry name" value="CHROMOSOME TRANSMISSION FIDELITY FACTOR 8"/>
    <property type="match status" value="1"/>
</dbReference>
<comment type="subcellular location">
    <subcellularLocation>
        <location evidence="1">Nucleus</location>
    </subcellularLocation>
</comment>
<evidence type="ECO:0000256" key="3">
    <source>
        <dbReference type="ARBA" id="ARBA00023125"/>
    </source>
</evidence>
<protein>
    <recommendedName>
        <fullName evidence="10">Chromosome transmission fidelity protein 8</fullName>
    </recommendedName>
</protein>
<evidence type="ECO:0000256" key="7">
    <source>
        <dbReference type="SAM" id="MobiDB-lite"/>
    </source>
</evidence>
<name>A0AAV9JR63_9PEZI</name>
<reference evidence="8 9" key="1">
    <citation type="submission" date="2021-11" db="EMBL/GenBank/DDBJ databases">
        <title>Black yeast isolated from Biological Soil Crust.</title>
        <authorList>
            <person name="Kurbessoian T."/>
        </authorList>
    </citation>
    <scope>NUCLEOTIDE SEQUENCE [LARGE SCALE GENOMIC DNA]</scope>
    <source>
        <strain evidence="8 9">CCFEE 5522</strain>
    </source>
</reference>
<dbReference type="GO" id="GO:0003677">
    <property type="term" value="F:DNA binding"/>
    <property type="evidence" value="ECO:0007669"/>
    <property type="project" value="UniProtKB-KW"/>
</dbReference>
<dbReference type="GO" id="GO:0031390">
    <property type="term" value="C:Ctf18 RFC-like complex"/>
    <property type="evidence" value="ECO:0007669"/>
    <property type="project" value="InterPro"/>
</dbReference>
<keyword evidence="3" id="KW-0238">DNA-binding</keyword>
<comment type="similarity">
    <text evidence="6">Belongs to the CTF8 family.</text>
</comment>
<keyword evidence="4" id="KW-0539">Nucleus</keyword>
<evidence type="ECO:0000256" key="4">
    <source>
        <dbReference type="ARBA" id="ARBA00023242"/>
    </source>
</evidence>
<dbReference type="EMBL" id="JAVFHQ010000009">
    <property type="protein sequence ID" value="KAK4547941.1"/>
    <property type="molecule type" value="Genomic_DNA"/>
</dbReference>
<feature type="region of interest" description="Disordered" evidence="7">
    <location>
        <begin position="1"/>
        <end position="22"/>
    </location>
</feature>
<evidence type="ECO:0000256" key="5">
    <source>
        <dbReference type="ARBA" id="ARBA00023306"/>
    </source>
</evidence>
<gene>
    <name evidence="8" type="ORF">LTR36_010660</name>
</gene>
<proteinExistence type="inferred from homology"/>
<evidence type="ECO:0000256" key="2">
    <source>
        <dbReference type="ARBA" id="ARBA00022705"/>
    </source>
</evidence>
<dbReference type="AlphaFoldDB" id="A0AAV9JR63"/>
<sequence length="143" mass="15786">MPIISLHPPSKERSASTENPLPQLLQTPSGFAIVEIQGSVNSSLSPEQRGHDGATPLGKLVFPLYDSTKPADDVSWQKRVYLYVGKHQRLTGEVKKLGKPIALVRRRITTDARAEVEELEVAEIVYYKVLFAHRPEPVGTTGS</sequence>
<dbReference type="GO" id="GO:0006260">
    <property type="term" value="P:DNA replication"/>
    <property type="evidence" value="ECO:0007669"/>
    <property type="project" value="UniProtKB-KW"/>
</dbReference>
<dbReference type="Proteomes" id="UP001324427">
    <property type="component" value="Unassembled WGS sequence"/>
</dbReference>
<evidence type="ECO:0000256" key="1">
    <source>
        <dbReference type="ARBA" id="ARBA00004123"/>
    </source>
</evidence>
<keyword evidence="9" id="KW-1185">Reference proteome</keyword>
<evidence type="ECO:0000256" key="6">
    <source>
        <dbReference type="ARBA" id="ARBA00038447"/>
    </source>
</evidence>
<comment type="caution">
    <text evidence="8">The sequence shown here is derived from an EMBL/GenBank/DDBJ whole genome shotgun (WGS) entry which is preliminary data.</text>
</comment>
<evidence type="ECO:0008006" key="10">
    <source>
        <dbReference type="Google" id="ProtNLM"/>
    </source>
</evidence>
<keyword evidence="2" id="KW-0235">DNA replication</keyword>
<keyword evidence="5" id="KW-0131">Cell cycle</keyword>
<evidence type="ECO:0000313" key="8">
    <source>
        <dbReference type="EMBL" id="KAK4547941.1"/>
    </source>
</evidence>
<dbReference type="GO" id="GO:0007064">
    <property type="term" value="P:mitotic sister chromatid cohesion"/>
    <property type="evidence" value="ECO:0007669"/>
    <property type="project" value="InterPro"/>
</dbReference>
<accession>A0AAV9JR63</accession>
<organism evidence="8 9">
    <name type="scientific">Oleoguttula mirabilis</name>
    <dbReference type="NCBI Taxonomy" id="1507867"/>
    <lineage>
        <taxon>Eukaryota</taxon>
        <taxon>Fungi</taxon>
        <taxon>Dikarya</taxon>
        <taxon>Ascomycota</taxon>
        <taxon>Pezizomycotina</taxon>
        <taxon>Dothideomycetes</taxon>
        <taxon>Dothideomycetidae</taxon>
        <taxon>Mycosphaerellales</taxon>
        <taxon>Teratosphaeriaceae</taxon>
        <taxon>Oleoguttula</taxon>
    </lineage>
</organism>
<dbReference type="PANTHER" id="PTHR28605">
    <property type="entry name" value="CTF8, CHROMOSOME TRANSMISSION FIDELITY FACTOR 8 HOMOLOG (S. CEREVISIAE)"/>
    <property type="match status" value="1"/>
</dbReference>
<dbReference type="Pfam" id="PF09696">
    <property type="entry name" value="Ctf8"/>
    <property type="match status" value="1"/>
</dbReference>